<feature type="transmembrane region" description="Helical" evidence="1">
    <location>
        <begin position="12"/>
        <end position="34"/>
    </location>
</feature>
<dbReference type="AlphaFoldDB" id="A0A117S235"/>
<keyword evidence="1" id="KW-0812">Transmembrane</keyword>
<keyword evidence="1" id="KW-1133">Transmembrane helix</keyword>
<dbReference type="RefSeq" id="WP_067016766.1">
    <property type="nucleotide sequence ID" value="NZ_KQ949076.1"/>
</dbReference>
<sequence length="62" mass="6841">MTFLEVIRKLFKGGAGFLIAVVSIAFVLTVVALFLLPERLHVLVLLVLIPALVLVINRRTGR</sequence>
<gene>
    <name evidence="2" type="ORF">AQJ91_05045</name>
</gene>
<name>A0A117S235_9ACTN</name>
<evidence type="ECO:0000313" key="3">
    <source>
        <dbReference type="Proteomes" id="UP000053260"/>
    </source>
</evidence>
<organism evidence="2 3">
    <name type="scientific">Streptomyces dysideae</name>
    <dbReference type="NCBI Taxonomy" id="909626"/>
    <lineage>
        <taxon>Bacteria</taxon>
        <taxon>Bacillati</taxon>
        <taxon>Actinomycetota</taxon>
        <taxon>Actinomycetes</taxon>
        <taxon>Kitasatosporales</taxon>
        <taxon>Streptomycetaceae</taxon>
        <taxon>Streptomyces</taxon>
    </lineage>
</organism>
<evidence type="ECO:0000256" key="1">
    <source>
        <dbReference type="SAM" id="Phobius"/>
    </source>
</evidence>
<evidence type="ECO:0000313" key="2">
    <source>
        <dbReference type="EMBL" id="KUO22337.1"/>
    </source>
</evidence>
<reference evidence="2 3" key="1">
    <citation type="submission" date="2015-10" db="EMBL/GenBank/DDBJ databases">
        <title>Draft genome sequence of Streptomyces sp. RV15, isolated from a marine sponge.</title>
        <authorList>
            <person name="Ruckert C."/>
            <person name="Abdelmohsen U.R."/>
            <person name="Winkler A."/>
            <person name="Hentschel U."/>
            <person name="Kalinowski J."/>
            <person name="Kampfer P."/>
            <person name="Glaeser S."/>
        </authorList>
    </citation>
    <scope>NUCLEOTIDE SEQUENCE [LARGE SCALE GENOMIC DNA]</scope>
    <source>
        <strain evidence="2 3">RV15</strain>
    </source>
</reference>
<protein>
    <submittedName>
        <fullName evidence="2">Uncharacterized protein</fullName>
    </submittedName>
</protein>
<keyword evidence="1" id="KW-0472">Membrane</keyword>
<dbReference type="Proteomes" id="UP000053260">
    <property type="component" value="Unassembled WGS sequence"/>
</dbReference>
<comment type="caution">
    <text evidence="2">The sequence shown here is derived from an EMBL/GenBank/DDBJ whole genome shotgun (WGS) entry which is preliminary data.</text>
</comment>
<proteinExistence type="predicted"/>
<feature type="transmembrane region" description="Helical" evidence="1">
    <location>
        <begin position="40"/>
        <end position="57"/>
    </location>
</feature>
<accession>A0A117S235</accession>
<dbReference type="EMBL" id="LMXB01000018">
    <property type="protein sequence ID" value="KUO22337.1"/>
    <property type="molecule type" value="Genomic_DNA"/>
</dbReference>
<keyword evidence="3" id="KW-1185">Reference proteome</keyword>